<organism evidence="4 5">
    <name type="scientific">Agromyces atrinae</name>
    <dbReference type="NCBI Taxonomy" id="592376"/>
    <lineage>
        <taxon>Bacteria</taxon>
        <taxon>Bacillati</taxon>
        <taxon>Actinomycetota</taxon>
        <taxon>Actinomycetes</taxon>
        <taxon>Micrococcales</taxon>
        <taxon>Microbacteriaceae</taxon>
        <taxon>Agromyces</taxon>
    </lineage>
</organism>
<keyword evidence="1" id="KW-0472">Membrane</keyword>
<accession>A0A4Q2MB40</accession>
<dbReference type="Proteomes" id="UP000292686">
    <property type="component" value="Unassembled WGS sequence"/>
</dbReference>
<evidence type="ECO:0000259" key="2">
    <source>
        <dbReference type="Pfam" id="PF13559"/>
    </source>
</evidence>
<sequence>MIPPRLIGTDVPVAPDAPDARNWLIDELSKPEYTAAKPTLLEQATQSFLDWIGSLFSGAGDASGLLVAVAAVLLVVALVIGVLIYGLPRLRHRSAARGSLFGEDDDRSADDLRRASDARAAAGDWSGAIEERFRAVARALVERTAVSLAPGTTSHAFARSAGDVFPAEQASIGSAADSFDAVRYLGRPGVREDFEAIRSLDERLAAASIDLAPVAGGAA</sequence>
<evidence type="ECO:0000313" key="5">
    <source>
        <dbReference type="Proteomes" id="UP000292686"/>
    </source>
</evidence>
<dbReference type="OrthoDB" id="3389322at2"/>
<evidence type="ECO:0000256" key="1">
    <source>
        <dbReference type="SAM" id="Phobius"/>
    </source>
</evidence>
<comment type="caution">
    <text evidence="4">The sequence shown here is derived from an EMBL/GenBank/DDBJ whole genome shotgun (WGS) entry which is preliminary data.</text>
</comment>
<dbReference type="InterPro" id="IPR025403">
    <property type="entry name" value="TgpA-like_C"/>
</dbReference>
<dbReference type="EMBL" id="JACCBI010000001">
    <property type="protein sequence ID" value="NYD66645.1"/>
    <property type="molecule type" value="Genomic_DNA"/>
</dbReference>
<protein>
    <submittedName>
        <fullName evidence="4">DUF4129 domain-containing protein</fullName>
    </submittedName>
</protein>
<evidence type="ECO:0000313" key="4">
    <source>
        <dbReference type="EMBL" id="RXZ87311.1"/>
    </source>
</evidence>
<feature type="domain" description="Protein-glutamine gamma-glutamyltransferase-like C-terminal" evidence="2">
    <location>
        <begin position="132"/>
        <end position="202"/>
    </location>
</feature>
<dbReference type="AlphaFoldDB" id="A0A4Q2MB40"/>
<name>A0A4Q2MB40_9MICO</name>
<evidence type="ECO:0000313" key="3">
    <source>
        <dbReference type="EMBL" id="NYD66645.1"/>
    </source>
</evidence>
<gene>
    <name evidence="3" type="ORF">BJ972_001164</name>
    <name evidence="4" type="ORF">ESP50_05165</name>
</gene>
<keyword evidence="1" id="KW-1133">Transmembrane helix</keyword>
<dbReference type="EMBL" id="SDPM01000002">
    <property type="protein sequence ID" value="RXZ87311.1"/>
    <property type="molecule type" value="Genomic_DNA"/>
</dbReference>
<reference evidence="4 5" key="1">
    <citation type="submission" date="2019-01" db="EMBL/GenBank/DDBJ databases">
        <title>Agromyces.</title>
        <authorList>
            <person name="Li J."/>
        </authorList>
    </citation>
    <scope>NUCLEOTIDE SEQUENCE [LARGE SCALE GENOMIC DNA]</scope>
    <source>
        <strain evidence="4 5">DSM 23870</strain>
    </source>
</reference>
<keyword evidence="1" id="KW-0812">Transmembrane</keyword>
<reference evidence="3 6" key="2">
    <citation type="submission" date="2020-07" db="EMBL/GenBank/DDBJ databases">
        <title>Sequencing the genomes of 1000 actinobacteria strains.</title>
        <authorList>
            <person name="Klenk H.-P."/>
        </authorList>
    </citation>
    <scope>NUCLEOTIDE SEQUENCE [LARGE SCALE GENOMIC DNA]</scope>
    <source>
        <strain evidence="3 6">DSM 23870</strain>
    </source>
</reference>
<dbReference type="Pfam" id="PF13559">
    <property type="entry name" value="DUF4129"/>
    <property type="match status" value="1"/>
</dbReference>
<keyword evidence="5" id="KW-1185">Reference proteome</keyword>
<feature type="transmembrane region" description="Helical" evidence="1">
    <location>
        <begin position="65"/>
        <end position="87"/>
    </location>
</feature>
<dbReference type="RefSeq" id="WP_129172885.1">
    <property type="nucleotide sequence ID" value="NZ_JACCBI010000001.1"/>
</dbReference>
<proteinExistence type="predicted"/>
<dbReference type="Proteomes" id="UP000581087">
    <property type="component" value="Unassembled WGS sequence"/>
</dbReference>
<evidence type="ECO:0000313" key="6">
    <source>
        <dbReference type="Proteomes" id="UP000581087"/>
    </source>
</evidence>